<dbReference type="InterPro" id="IPR036265">
    <property type="entry name" value="HIT-like_sf"/>
</dbReference>
<dbReference type="Pfam" id="PF04676">
    <property type="entry name" value="CwfJ_C_2"/>
    <property type="match status" value="1"/>
</dbReference>
<proteinExistence type="predicted"/>
<keyword evidence="5" id="KW-1185">Reference proteome</keyword>
<evidence type="ECO:0000313" key="4">
    <source>
        <dbReference type="EMBL" id="KAF2420755.1"/>
    </source>
</evidence>
<dbReference type="PANTHER" id="PTHR12072">
    <property type="entry name" value="CWF19, CELL CYCLE CONTROL PROTEIN"/>
    <property type="match status" value="1"/>
</dbReference>
<dbReference type="GO" id="GO:0071014">
    <property type="term" value="C:post-mRNA release spliceosomal complex"/>
    <property type="evidence" value="ECO:0007669"/>
    <property type="project" value="TreeGrafter"/>
</dbReference>
<feature type="region of interest" description="Disordered" evidence="1">
    <location>
        <begin position="276"/>
        <end position="303"/>
    </location>
</feature>
<evidence type="ECO:0000259" key="2">
    <source>
        <dbReference type="Pfam" id="PF04676"/>
    </source>
</evidence>
<protein>
    <submittedName>
        <fullName evidence="4">Uncharacterized protein</fullName>
    </submittedName>
</protein>
<dbReference type="OrthoDB" id="444325at2759"/>
<feature type="domain" description="Cwf19-like protein C-terminal" evidence="2">
    <location>
        <begin position="487"/>
        <end position="539"/>
    </location>
</feature>
<dbReference type="SUPFAM" id="SSF54197">
    <property type="entry name" value="HIT-like"/>
    <property type="match status" value="1"/>
</dbReference>
<accession>A0A9P4NGM6</accession>
<dbReference type="InterPro" id="IPR006767">
    <property type="entry name" value="Cwf19-like_C_dom-2"/>
</dbReference>
<dbReference type="Proteomes" id="UP000800235">
    <property type="component" value="Unassembled WGS sequence"/>
</dbReference>
<dbReference type="Pfam" id="PF04677">
    <property type="entry name" value="CwfJ_C_1"/>
    <property type="match status" value="1"/>
</dbReference>
<feature type="domain" description="Cwf19-like C-terminal" evidence="3">
    <location>
        <begin position="304"/>
        <end position="428"/>
    </location>
</feature>
<evidence type="ECO:0000259" key="3">
    <source>
        <dbReference type="Pfam" id="PF04677"/>
    </source>
</evidence>
<evidence type="ECO:0000313" key="5">
    <source>
        <dbReference type="Proteomes" id="UP000800235"/>
    </source>
</evidence>
<dbReference type="AlphaFoldDB" id="A0A9P4NGM6"/>
<dbReference type="InterPro" id="IPR006768">
    <property type="entry name" value="Cwf19-like_C_dom-1"/>
</dbReference>
<evidence type="ECO:0000256" key="1">
    <source>
        <dbReference type="SAM" id="MobiDB-lite"/>
    </source>
</evidence>
<dbReference type="InterPro" id="IPR040194">
    <property type="entry name" value="Cwf19-like"/>
</dbReference>
<dbReference type="EMBL" id="MU007106">
    <property type="protein sequence ID" value="KAF2420755.1"/>
    <property type="molecule type" value="Genomic_DNA"/>
</dbReference>
<gene>
    <name evidence="4" type="ORF">EJ08DRAFT_528691</name>
</gene>
<dbReference type="GO" id="GO:0000398">
    <property type="term" value="P:mRNA splicing, via spliceosome"/>
    <property type="evidence" value="ECO:0007669"/>
    <property type="project" value="TreeGrafter"/>
</dbReference>
<organism evidence="4 5">
    <name type="scientific">Tothia fuscella</name>
    <dbReference type="NCBI Taxonomy" id="1048955"/>
    <lineage>
        <taxon>Eukaryota</taxon>
        <taxon>Fungi</taxon>
        <taxon>Dikarya</taxon>
        <taxon>Ascomycota</taxon>
        <taxon>Pezizomycotina</taxon>
        <taxon>Dothideomycetes</taxon>
        <taxon>Pleosporomycetidae</taxon>
        <taxon>Venturiales</taxon>
        <taxon>Cylindrosympodiaceae</taxon>
        <taxon>Tothia</taxon>
    </lineage>
</organism>
<sequence>MAPAKIAVVGDINGKFPSVFKKIGALHSKNAFSFALVAGNLFADPATSSEEDDENISNLLSGKNTVSLPTYFALGTHALPPAVIEKLESSDGELCPNLYFLGKRTTTKTSDGVKVVALGGNLDTNVSGVSKEKYLPFYMEGDAKALAGVNNTDILITSQWPEGIRDGSKAVFQDSSQPTSQKCVAELCARLKPRYHFSTSQAFYEREPFFHPPTEEAPDVFNVTRFLSIAPFANTDKQKWIYAFSIDPTAAPLVSIPAGTTTLSLIVREKKRPALPDQNSYRFNSGHGGREPYSKKRRRAPPPSQGECFFCLSNPNLATHIITSIGTEAYLTNAKGPLTKSSTFAPLNFPGHTLIIPMAHSPTLSLIPEADSRATTIAEMHRYKCALQDMLTSRSKGSLGAITWEISRSGGFHTHWQFLPLPAETIKSGLVEAAFKVEAENEKYPPFEKGEPDESGDYLRVWLWTPESGGGDSEKGKEGSMIWMPLDQTYRDLQFPRRVVAKLLGLEGRVAWQDCAQTEMEEETDVEAFKEAFKEFDFTEED</sequence>
<comment type="caution">
    <text evidence="4">The sequence shown here is derived from an EMBL/GenBank/DDBJ whole genome shotgun (WGS) entry which is preliminary data.</text>
</comment>
<reference evidence="4" key="1">
    <citation type="journal article" date="2020" name="Stud. Mycol.">
        <title>101 Dothideomycetes genomes: a test case for predicting lifestyles and emergence of pathogens.</title>
        <authorList>
            <person name="Haridas S."/>
            <person name="Albert R."/>
            <person name="Binder M."/>
            <person name="Bloem J."/>
            <person name="Labutti K."/>
            <person name="Salamov A."/>
            <person name="Andreopoulos B."/>
            <person name="Baker S."/>
            <person name="Barry K."/>
            <person name="Bills G."/>
            <person name="Bluhm B."/>
            <person name="Cannon C."/>
            <person name="Castanera R."/>
            <person name="Culley D."/>
            <person name="Daum C."/>
            <person name="Ezra D."/>
            <person name="Gonzalez J."/>
            <person name="Henrissat B."/>
            <person name="Kuo A."/>
            <person name="Liang C."/>
            <person name="Lipzen A."/>
            <person name="Lutzoni F."/>
            <person name="Magnuson J."/>
            <person name="Mondo S."/>
            <person name="Nolan M."/>
            <person name="Ohm R."/>
            <person name="Pangilinan J."/>
            <person name="Park H.-J."/>
            <person name="Ramirez L."/>
            <person name="Alfaro M."/>
            <person name="Sun H."/>
            <person name="Tritt A."/>
            <person name="Yoshinaga Y."/>
            <person name="Zwiers L.-H."/>
            <person name="Turgeon B."/>
            <person name="Goodwin S."/>
            <person name="Spatafora J."/>
            <person name="Crous P."/>
            <person name="Grigoriev I."/>
        </authorList>
    </citation>
    <scope>NUCLEOTIDE SEQUENCE</scope>
    <source>
        <strain evidence="4">CBS 130266</strain>
    </source>
</reference>
<dbReference type="GO" id="GO:0061632">
    <property type="term" value="F:RNA lariat debranching enzyme activator activity"/>
    <property type="evidence" value="ECO:0007669"/>
    <property type="project" value="TreeGrafter"/>
</dbReference>
<dbReference type="PANTHER" id="PTHR12072:SF4">
    <property type="entry name" value="CWF19-LIKE PROTEIN 1"/>
    <property type="match status" value="1"/>
</dbReference>
<dbReference type="CDD" id="cd07380">
    <property type="entry name" value="MPP_CWF19_N"/>
    <property type="match status" value="1"/>
</dbReference>
<name>A0A9P4NGM6_9PEZI</name>